<proteinExistence type="predicted"/>
<dbReference type="Pfam" id="PF09580">
    <property type="entry name" value="Spore_YhcN_YlaJ"/>
    <property type="match status" value="1"/>
</dbReference>
<dbReference type="Proteomes" id="UP000199087">
    <property type="component" value="Unassembled WGS sequence"/>
</dbReference>
<evidence type="ECO:0000256" key="1">
    <source>
        <dbReference type="SAM" id="MobiDB-lite"/>
    </source>
</evidence>
<feature type="region of interest" description="Disordered" evidence="1">
    <location>
        <begin position="154"/>
        <end position="199"/>
    </location>
</feature>
<keyword evidence="2" id="KW-0449">Lipoprotein</keyword>
<keyword evidence="3" id="KW-1185">Reference proteome</keyword>
<dbReference type="InterPro" id="IPR014247">
    <property type="entry name" value="Spore_lipoprot_YhcN/YlaJ"/>
</dbReference>
<evidence type="ECO:0000313" key="2">
    <source>
        <dbReference type="EMBL" id="CRK80628.1"/>
    </source>
</evidence>
<dbReference type="OrthoDB" id="2381329at2"/>
<dbReference type="AlphaFoldDB" id="A0A0U1NSC4"/>
<reference evidence="3" key="1">
    <citation type="submission" date="2015-05" db="EMBL/GenBank/DDBJ databases">
        <authorList>
            <person name="Urmite Genomes"/>
        </authorList>
    </citation>
    <scope>NUCLEOTIDE SEQUENCE [LARGE SCALE GENOMIC DNA]</scope>
    <source>
        <strain evidence="3">LF1</strain>
    </source>
</reference>
<dbReference type="InterPro" id="IPR019076">
    <property type="entry name" value="Spore_lipoprot_YhcN/YlaJ-like"/>
</dbReference>
<name>A0A0U1NSC4_9BACI</name>
<accession>A0A0U1NSC4</accession>
<organism evidence="2 3">
    <name type="scientific">Neobacillus massiliamazoniensis</name>
    <dbReference type="NCBI Taxonomy" id="1499688"/>
    <lineage>
        <taxon>Bacteria</taxon>
        <taxon>Bacillati</taxon>
        <taxon>Bacillota</taxon>
        <taxon>Bacilli</taxon>
        <taxon>Bacillales</taxon>
        <taxon>Bacillaceae</taxon>
        <taxon>Neobacillus</taxon>
    </lineage>
</organism>
<dbReference type="EMBL" id="CVRB01000001">
    <property type="protein sequence ID" value="CRK80628.1"/>
    <property type="molecule type" value="Genomic_DNA"/>
</dbReference>
<dbReference type="RefSeq" id="WP_090630394.1">
    <property type="nucleotide sequence ID" value="NZ_CVRB01000001.1"/>
</dbReference>
<dbReference type="GO" id="GO:0030435">
    <property type="term" value="P:sporulation resulting in formation of a cellular spore"/>
    <property type="evidence" value="ECO:0007669"/>
    <property type="project" value="InterPro"/>
</dbReference>
<protein>
    <submittedName>
        <fullName evidence="2">Putative lipoprotein YlaJ</fullName>
    </submittedName>
</protein>
<feature type="compositionally biased region" description="Polar residues" evidence="1">
    <location>
        <begin position="189"/>
        <end position="199"/>
    </location>
</feature>
<sequence length="199" mass="21951">MKKLLQLTAILIIITGCSTNQNIQTNDRQSLINVKNSNIKEVDRKTGQEISKRLVHLATSIPNVHDATAVVIGQYAIVGIDVNSKLDRSQVGSIKYSVAESLKKDPYGAKAVVVADVDTTQRLKEISADINKGRPIQGIMEELADVTGRLMPEIPGDLITPNPKNATDKPNEKLSPNEQKNLDKKQEEQSNYQNKNKKP</sequence>
<gene>
    <name evidence="2" type="ORF">BN000_00516</name>
</gene>
<dbReference type="NCBIfam" id="TIGR02898">
    <property type="entry name" value="spore_YhcN_YlaJ"/>
    <property type="match status" value="1"/>
</dbReference>
<dbReference type="PROSITE" id="PS51257">
    <property type="entry name" value="PROKAR_LIPOPROTEIN"/>
    <property type="match status" value="1"/>
</dbReference>
<dbReference type="STRING" id="1499688.BN000_00516"/>
<evidence type="ECO:0000313" key="3">
    <source>
        <dbReference type="Proteomes" id="UP000199087"/>
    </source>
</evidence>